<dbReference type="AlphaFoldDB" id="A0A1R0IV07"/>
<evidence type="ECO:0000256" key="1">
    <source>
        <dbReference type="SAM" id="Phobius"/>
    </source>
</evidence>
<evidence type="ECO:0008006" key="4">
    <source>
        <dbReference type="Google" id="ProtNLM"/>
    </source>
</evidence>
<gene>
    <name evidence="2" type="ORF">C7B47_14490</name>
</gene>
<reference evidence="2 3" key="1">
    <citation type="journal article" date="2014" name="BMC Genomics">
        <title>Comparison of environmental and isolate Sulfobacillus genomes reveals diverse carbon, sulfur, nitrogen, and hydrogen metabolisms.</title>
        <authorList>
            <person name="Justice N.B."/>
            <person name="Norman A."/>
            <person name="Brown C.T."/>
            <person name="Singh A."/>
            <person name="Thomas B.C."/>
            <person name="Banfield J.F."/>
        </authorList>
    </citation>
    <scope>NUCLEOTIDE SEQUENCE [LARGE SCALE GENOMIC DNA]</scope>
    <source>
        <strain evidence="2">AMDSBA5</strain>
    </source>
</reference>
<dbReference type="Proteomes" id="UP000242705">
    <property type="component" value="Unassembled WGS sequence"/>
</dbReference>
<protein>
    <recommendedName>
        <fullName evidence="4">ATP synthase I chain</fullName>
    </recommendedName>
</protein>
<dbReference type="EMBL" id="PXYX01000049">
    <property type="protein sequence ID" value="PSR24571.1"/>
    <property type="molecule type" value="Genomic_DNA"/>
</dbReference>
<evidence type="ECO:0000313" key="3">
    <source>
        <dbReference type="Proteomes" id="UP000242705"/>
    </source>
</evidence>
<organism evidence="2 3">
    <name type="scientific">Sulfobacillus thermosulfidooxidans</name>
    <dbReference type="NCBI Taxonomy" id="28034"/>
    <lineage>
        <taxon>Bacteria</taxon>
        <taxon>Bacillati</taxon>
        <taxon>Bacillota</taxon>
        <taxon>Clostridia</taxon>
        <taxon>Eubacteriales</taxon>
        <taxon>Clostridiales Family XVII. Incertae Sedis</taxon>
        <taxon>Sulfobacillus</taxon>
    </lineage>
</organism>
<keyword evidence="1" id="KW-0812">Transmembrane</keyword>
<keyword evidence="1" id="KW-1133">Transmembrane helix</keyword>
<dbReference type="RefSeq" id="WP_076006031.1">
    <property type="nucleotide sequence ID" value="NZ_MDZD01000011.1"/>
</dbReference>
<evidence type="ECO:0000313" key="2">
    <source>
        <dbReference type="EMBL" id="PSR24571.1"/>
    </source>
</evidence>
<keyword evidence="1" id="KW-0472">Membrane</keyword>
<comment type="caution">
    <text evidence="2">The sequence shown here is derived from an EMBL/GenBank/DDBJ whole genome shotgun (WGS) entry which is preliminary data.</text>
</comment>
<accession>A0A1R0IV07</accession>
<feature type="transmembrane region" description="Helical" evidence="1">
    <location>
        <begin position="36"/>
        <end position="55"/>
    </location>
</feature>
<feature type="transmembrane region" description="Helical" evidence="1">
    <location>
        <begin position="76"/>
        <end position="94"/>
    </location>
</feature>
<name>A0A1R0IV07_SULTH</name>
<feature type="transmembrane region" description="Helical" evidence="1">
    <location>
        <begin position="12"/>
        <end position="30"/>
    </location>
</feature>
<proteinExistence type="predicted"/>
<sequence length="127" mass="13791">MNEFSALWRKSAAASLSLALVFVLIGLLVASGRMVFWSIAAGILPGVVDVVGLGLRLPLWARLNGRAAVASINLRLLSRLVLLGVFFYVLQHYTRLDLRWALAGIFVPYAIYLIGAIVSSRHKGVNG</sequence>
<feature type="transmembrane region" description="Helical" evidence="1">
    <location>
        <begin position="100"/>
        <end position="118"/>
    </location>
</feature>